<keyword evidence="1" id="KW-0472">Membrane</keyword>
<reference evidence="2" key="1">
    <citation type="submission" date="2020-09" db="EMBL/GenBank/DDBJ databases">
        <authorList>
            <person name="Kim M.K."/>
        </authorList>
    </citation>
    <scope>NUCLEOTIDE SEQUENCE</scope>
    <source>
        <strain evidence="2">BT702</strain>
    </source>
</reference>
<dbReference type="Proteomes" id="UP000598820">
    <property type="component" value="Unassembled WGS sequence"/>
</dbReference>
<feature type="transmembrane region" description="Helical" evidence="1">
    <location>
        <begin position="418"/>
        <end position="443"/>
    </location>
</feature>
<accession>A0A926XU34</accession>
<keyword evidence="1" id="KW-1133">Transmembrane helix</keyword>
<dbReference type="RefSeq" id="WP_190886029.1">
    <property type="nucleotide sequence ID" value="NZ_JACWZY010000003.1"/>
</dbReference>
<organism evidence="2 3">
    <name type="scientific">Spirosoma profusum</name>
    <dbReference type="NCBI Taxonomy" id="2771354"/>
    <lineage>
        <taxon>Bacteria</taxon>
        <taxon>Pseudomonadati</taxon>
        <taxon>Bacteroidota</taxon>
        <taxon>Cytophagia</taxon>
        <taxon>Cytophagales</taxon>
        <taxon>Cytophagaceae</taxon>
        <taxon>Spirosoma</taxon>
    </lineage>
</organism>
<keyword evidence="1" id="KW-0812">Transmembrane</keyword>
<proteinExistence type="predicted"/>
<dbReference type="EMBL" id="JACWZY010000003">
    <property type="protein sequence ID" value="MBD2700177.1"/>
    <property type="molecule type" value="Genomic_DNA"/>
</dbReference>
<sequence>MNSTPTPTSTPLVPLRASELIDIIKVTNTSRYTDFYEIAPNGQYNIKIKDVEILDHVTLDGNIITSDFLSIWNCLFREGITFFGIKLKQHISISNSTFEGQFSIPDGVFNGTFSTSYCKFNDGFVIAGGTFDGKFFISHSVFKKHAEITGGTFIENFYISDSSFANLLISGGAYNKVFSLQNIRVADSFQIEGGIFKDYISVADSFINILGIRNLKEKTLISIPNSVIINSLHIKHTIFKDSFIRIYTEVNELAFIDVLNFGTILFTGCTFKNYLHTFNSSTEEIVDDKISKPSLKIINSDIGKTTFINCDLSSFDLDFNSSKITEVFVTGTRMPRKITTELALNHLNYHQHQLGYSQIKKIYEARGDKVEANRYYAKEMQAYQQTLSWSNWDDFWEKLNLGLSKISTNYGQSWQRGLGMTLFVGAVFYTFYCWSLGFWPALLDEKSFERFSSLCTYYLEFLNPIHKADYVAEQLLSDDLLIEKVKVPGWARFWEGISRIFIAYFGYQLVQAFRKHGKSSG</sequence>
<evidence type="ECO:0000313" key="2">
    <source>
        <dbReference type="EMBL" id="MBD2700177.1"/>
    </source>
</evidence>
<evidence type="ECO:0008006" key="4">
    <source>
        <dbReference type="Google" id="ProtNLM"/>
    </source>
</evidence>
<keyword evidence="3" id="KW-1185">Reference proteome</keyword>
<gene>
    <name evidence="2" type="ORF">IC229_05990</name>
</gene>
<dbReference type="AlphaFoldDB" id="A0A926XU34"/>
<evidence type="ECO:0000313" key="3">
    <source>
        <dbReference type="Proteomes" id="UP000598820"/>
    </source>
</evidence>
<name>A0A926XU34_9BACT</name>
<evidence type="ECO:0000256" key="1">
    <source>
        <dbReference type="SAM" id="Phobius"/>
    </source>
</evidence>
<protein>
    <recommendedName>
        <fullName evidence="4">Pentapeptide repeat-containing protein</fullName>
    </recommendedName>
</protein>
<comment type="caution">
    <text evidence="2">The sequence shown here is derived from an EMBL/GenBank/DDBJ whole genome shotgun (WGS) entry which is preliminary data.</text>
</comment>